<dbReference type="Proteomes" id="UP001057375">
    <property type="component" value="Unassembled WGS sequence"/>
</dbReference>
<evidence type="ECO:0000313" key="2">
    <source>
        <dbReference type="EMBL" id="GKT27300.1"/>
    </source>
</evidence>
<gene>
    <name evidence="2" type="ORF">ADUPG1_013749</name>
</gene>
<feature type="non-terminal residue" evidence="2">
    <location>
        <position position="1"/>
    </location>
</feature>
<proteinExistence type="predicted"/>
<evidence type="ECO:0000313" key="3">
    <source>
        <dbReference type="Proteomes" id="UP001057375"/>
    </source>
</evidence>
<keyword evidence="3" id="KW-1185">Reference proteome</keyword>
<reference evidence="2" key="1">
    <citation type="submission" date="2022-03" db="EMBL/GenBank/DDBJ databases">
        <title>Draft genome sequence of Aduncisulcus paluster, a free-living microaerophilic Fornicata.</title>
        <authorList>
            <person name="Yuyama I."/>
            <person name="Kume K."/>
            <person name="Tamura T."/>
            <person name="Inagaki Y."/>
            <person name="Hashimoto T."/>
        </authorList>
    </citation>
    <scope>NUCLEOTIDE SEQUENCE</scope>
    <source>
        <strain evidence="2">NY0171</strain>
    </source>
</reference>
<accession>A0ABQ5K8S5</accession>
<sequence>NPPSSPSDTRPPSPSTSQESSLRSFKSSIHHLHTLINGAKQIEKQFDEEIIKIMRECEEEWKEEENLCSSLVSFSSESSSTSSFTQPPTRAVKDDGMLELLLESCGVEKEISSPLSPMSPGSHEYPVPSPMTSSCSGFGARGAPLSFFSICNPHSLRLFFVSRFLHENLVTSAKHTILLSDYTHLSRLIPLNETINEHLLFLPLSCEEEAMALTRYGCKVSARKRITMFESVPGMLDELESVWGFAVVRACLGNCVECDSNPFEKLDEDNVHSVKHLNGKVIALNDIPILPLFLCVGTPFH</sequence>
<feature type="compositionally biased region" description="Pro residues" evidence="1">
    <location>
        <begin position="1"/>
        <end position="14"/>
    </location>
</feature>
<comment type="caution">
    <text evidence="2">The sequence shown here is derived from an EMBL/GenBank/DDBJ whole genome shotgun (WGS) entry which is preliminary data.</text>
</comment>
<feature type="region of interest" description="Disordered" evidence="1">
    <location>
        <begin position="1"/>
        <end position="24"/>
    </location>
</feature>
<organism evidence="2 3">
    <name type="scientific">Aduncisulcus paluster</name>
    <dbReference type="NCBI Taxonomy" id="2918883"/>
    <lineage>
        <taxon>Eukaryota</taxon>
        <taxon>Metamonada</taxon>
        <taxon>Carpediemonas-like organisms</taxon>
        <taxon>Aduncisulcus</taxon>
    </lineage>
</organism>
<name>A0ABQ5K8S5_9EUKA</name>
<dbReference type="EMBL" id="BQXS01012731">
    <property type="protein sequence ID" value="GKT27300.1"/>
    <property type="molecule type" value="Genomic_DNA"/>
</dbReference>
<evidence type="ECO:0000256" key="1">
    <source>
        <dbReference type="SAM" id="MobiDB-lite"/>
    </source>
</evidence>
<protein>
    <submittedName>
        <fullName evidence="2">Uncharacterized protein</fullName>
    </submittedName>
</protein>